<organism evidence="3 4">
    <name type="scientific">Linnemannia gamsii</name>
    <dbReference type="NCBI Taxonomy" id="64522"/>
    <lineage>
        <taxon>Eukaryota</taxon>
        <taxon>Fungi</taxon>
        <taxon>Fungi incertae sedis</taxon>
        <taxon>Mucoromycota</taxon>
        <taxon>Mortierellomycotina</taxon>
        <taxon>Mortierellomycetes</taxon>
        <taxon>Mortierellales</taxon>
        <taxon>Mortierellaceae</taxon>
        <taxon>Linnemannia</taxon>
    </lineage>
</organism>
<name>A0A9P6QXJ4_9FUNG</name>
<feature type="region of interest" description="Disordered" evidence="1">
    <location>
        <begin position="23"/>
        <end position="135"/>
    </location>
</feature>
<reference evidence="3" key="1">
    <citation type="journal article" date="2020" name="Fungal Divers.">
        <title>Resolving the Mortierellaceae phylogeny through synthesis of multi-gene phylogenetics and phylogenomics.</title>
        <authorList>
            <person name="Vandepol N."/>
            <person name="Liber J."/>
            <person name="Desiro A."/>
            <person name="Na H."/>
            <person name="Kennedy M."/>
            <person name="Barry K."/>
            <person name="Grigoriev I.V."/>
            <person name="Miller A.N."/>
            <person name="O'Donnell K."/>
            <person name="Stajich J.E."/>
            <person name="Bonito G."/>
        </authorList>
    </citation>
    <scope>NUCLEOTIDE SEQUENCE</scope>
    <source>
        <strain evidence="3">NVP60</strain>
    </source>
</reference>
<evidence type="ECO:0000313" key="3">
    <source>
        <dbReference type="EMBL" id="KAG0304176.1"/>
    </source>
</evidence>
<feature type="compositionally biased region" description="Basic and acidic residues" evidence="1">
    <location>
        <begin position="102"/>
        <end position="115"/>
    </location>
</feature>
<keyword evidence="2" id="KW-0732">Signal</keyword>
<comment type="caution">
    <text evidence="3">The sequence shown here is derived from an EMBL/GenBank/DDBJ whole genome shotgun (WGS) entry which is preliminary data.</text>
</comment>
<dbReference type="Proteomes" id="UP000823405">
    <property type="component" value="Unassembled WGS sequence"/>
</dbReference>
<sequence>MKTTTTILLALALVKFIQAAPIETRDDKGPTFAKTNILETKGPGSPPRRRDTGWNSIPGGDAKIQEDKGPARRSDSGWNSVPTKPEDVGWNSEPAKPLDSGWGKRDIGWDSEPAKPLDWGWNSEPAKPNDSAWGP</sequence>
<feature type="chain" id="PRO_5040286661" evidence="2">
    <location>
        <begin position="20"/>
        <end position="135"/>
    </location>
</feature>
<protein>
    <submittedName>
        <fullName evidence="3">Uncharacterized protein</fullName>
    </submittedName>
</protein>
<feature type="compositionally biased region" description="Basic and acidic residues" evidence="1">
    <location>
        <begin position="63"/>
        <end position="75"/>
    </location>
</feature>
<evidence type="ECO:0000256" key="2">
    <source>
        <dbReference type="SAM" id="SignalP"/>
    </source>
</evidence>
<proteinExistence type="predicted"/>
<gene>
    <name evidence="3" type="ORF">BGZ97_001600</name>
</gene>
<feature type="signal peptide" evidence="2">
    <location>
        <begin position="1"/>
        <end position="19"/>
    </location>
</feature>
<accession>A0A9P6QXJ4</accession>
<keyword evidence="4" id="KW-1185">Reference proteome</keyword>
<evidence type="ECO:0000256" key="1">
    <source>
        <dbReference type="SAM" id="MobiDB-lite"/>
    </source>
</evidence>
<dbReference type="OrthoDB" id="2385298at2759"/>
<dbReference type="AlphaFoldDB" id="A0A9P6QXJ4"/>
<evidence type="ECO:0000313" key="4">
    <source>
        <dbReference type="Proteomes" id="UP000823405"/>
    </source>
</evidence>
<dbReference type="EMBL" id="JAAAIN010001331">
    <property type="protein sequence ID" value="KAG0304176.1"/>
    <property type="molecule type" value="Genomic_DNA"/>
</dbReference>